<accession>A0A831W2Z3</accession>
<gene>
    <name evidence="1" type="ORF">ENI96_06665</name>
</gene>
<name>A0A831W2Z3_9GAMM</name>
<comment type="caution">
    <text evidence="1">The sequence shown here is derived from an EMBL/GenBank/DDBJ whole genome shotgun (WGS) entry which is preliminary data.</text>
</comment>
<evidence type="ECO:0000313" key="1">
    <source>
        <dbReference type="EMBL" id="HEB96094.1"/>
    </source>
</evidence>
<dbReference type="AlphaFoldDB" id="A0A831W2Z3"/>
<protein>
    <submittedName>
        <fullName evidence="1">DUF937 domain-containing protein</fullName>
    </submittedName>
</protein>
<proteinExistence type="predicted"/>
<dbReference type="Pfam" id="PF06078">
    <property type="entry name" value="DUF937"/>
    <property type="match status" value="1"/>
</dbReference>
<sequence>MDLMTMMLGAQGGGAIQQLAQQFGIGEEQARAAVAKMVPALSRGLKRDLADPDNAAGLMRALQRGGHQRYVDQPETLAAPETVADGNAILGHLFGSKEVSRQVAERVGGDTGLDSGMVKQMLPMVAALLMGSLSKQTAAQGGDGEGLMGMLGGLLDADGDGSVVDDLMGMAGRFFR</sequence>
<dbReference type="Proteomes" id="UP000886251">
    <property type="component" value="Unassembled WGS sequence"/>
</dbReference>
<reference evidence="1" key="1">
    <citation type="journal article" date="2020" name="mSystems">
        <title>Genome- and Community-Level Interaction Insights into Carbon Utilization and Element Cycling Functions of Hydrothermarchaeota in Hydrothermal Sediment.</title>
        <authorList>
            <person name="Zhou Z."/>
            <person name="Liu Y."/>
            <person name="Xu W."/>
            <person name="Pan J."/>
            <person name="Luo Z.H."/>
            <person name="Li M."/>
        </authorList>
    </citation>
    <scope>NUCLEOTIDE SEQUENCE [LARGE SCALE GENOMIC DNA]</scope>
    <source>
        <strain evidence="1">HyVt-443</strain>
    </source>
</reference>
<organism evidence="1">
    <name type="scientific">Sedimenticola thiotaurini</name>
    <dbReference type="NCBI Taxonomy" id="1543721"/>
    <lineage>
        <taxon>Bacteria</taxon>
        <taxon>Pseudomonadati</taxon>
        <taxon>Pseudomonadota</taxon>
        <taxon>Gammaproteobacteria</taxon>
        <taxon>Chromatiales</taxon>
        <taxon>Sedimenticolaceae</taxon>
        <taxon>Sedimenticola</taxon>
    </lineage>
</organism>
<dbReference type="InterPro" id="IPR009282">
    <property type="entry name" value="DUF937"/>
</dbReference>
<dbReference type="EMBL" id="DRKP01000074">
    <property type="protein sequence ID" value="HEB96094.1"/>
    <property type="molecule type" value="Genomic_DNA"/>
</dbReference>